<gene>
    <name evidence="1" type="ORF">GCM10010841_05700</name>
</gene>
<keyword evidence="2" id="KW-1185">Reference proteome</keyword>
<dbReference type="InterPro" id="IPR029057">
    <property type="entry name" value="PRTase-like"/>
</dbReference>
<sequence length="171" mass="18831">MPSPLLAAVSRLLPSEDRVLTWLRDPRPRERQEVTEQFSVVLREFDVVIGLPDAQPVAHALSRLRGTPMVVAAHNTRTGHWTLPPLQGELRSAVIVTHQLRSGLPELEVALLAAAHGCAVHSVAATLERTNDQGRSRLELQDIVVYAAVQLADTPEGLALERRFPQPDTTH</sequence>
<dbReference type="EMBL" id="BMOM01000003">
    <property type="protein sequence ID" value="GGL99986.1"/>
    <property type="molecule type" value="Genomic_DNA"/>
</dbReference>
<accession>A0ABQ2GKH9</accession>
<proteinExistence type="predicted"/>
<reference evidence="2" key="1">
    <citation type="journal article" date="2019" name="Int. J. Syst. Evol. Microbiol.">
        <title>The Global Catalogue of Microorganisms (GCM) 10K type strain sequencing project: providing services to taxonomists for standard genome sequencing and annotation.</title>
        <authorList>
            <consortium name="The Broad Institute Genomics Platform"/>
            <consortium name="The Broad Institute Genome Sequencing Center for Infectious Disease"/>
            <person name="Wu L."/>
            <person name="Ma J."/>
        </authorList>
    </citation>
    <scope>NUCLEOTIDE SEQUENCE [LARGE SCALE GENOMIC DNA]</scope>
    <source>
        <strain evidence="2">JCM 15443</strain>
    </source>
</reference>
<dbReference type="RefSeq" id="WP_188901161.1">
    <property type="nucleotide sequence ID" value="NZ_BMOM01000003.1"/>
</dbReference>
<dbReference type="Gene3D" id="3.40.50.2020">
    <property type="match status" value="1"/>
</dbReference>
<dbReference type="Proteomes" id="UP000661918">
    <property type="component" value="Unassembled WGS sequence"/>
</dbReference>
<protein>
    <submittedName>
        <fullName evidence="1">Uncharacterized protein</fullName>
    </submittedName>
</protein>
<name>A0ABQ2GKH9_9DEIO</name>
<organism evidence="1 2">
    <name type="scientific">Deinococcus aerophilus</name>
    <dbReference type="NCBI Taxonomy" id="522488"/>
    <lineage>
        <taxon>Bacteria</taxon>
        <taxon>Thermotogati</taxon>
        <taxon>Deinococcota</taxon>
        <taxon>Deinococci</taxon>
        <taxon>Deinococcales</taxon>
        <taxon>Deinococcaceae</taxon>
        <taxon>Deinococcus</taxon>
    </lineage>
</organism>
<comment type="caution">
    <text evidence="1">The sequence shown here is derived from an EMBL/GenBank/DDBJ whole genome shotgun (WGS) entry which is preliminary data.</text>
</comment>
<evidence type="ECO:0000313" key="1">
    <source>
        <dbReference type="EMBL" id="GGL99986.1"/>
    </source>
</evidence>
<evidence type="ECO:0000313" key="2">
    <source>
        <dbReference type="Proteomes" id="UP000661918"/>
    </source>
</evidence>